<dbReference type="EMBL" id="AQQO01000032">
    <property type="protein sequence ID" value="EON89577.1"/>
    <property type="molecule type" value="Genomic_DNA"/>
</dbReference>
<reference evidence="3 4" key="1">
    <citation type="journal article" date="2013" name="Genome Announc.">
        <title>Genome Sequence of Plesiomonas shigelloides Strain 302-73 (Serotype O1).</title>
        <authorList>
            <person name="Pique N."/>
            <person name="Aquilini E."/>
            <person name="Alioto T."/>
            <person name="Minana-Galbis D."/>
            <person name="Tomas J.M."/>
        </authorList>
    </citation>
    <scope>NUCLEOTIDE SEQUENCE [LARGE SCALE GENOMIC DNA]</scope>
    <source>
        <strain evidence="3 4">302-73</strain>
    </source>
</reference>
<accession>R8ATB7</accession>
<gene>
    <name evidence="3" type="ORF">PLESHI_05222</name>
</gene>
<proteinExistence type="predicted"/>
<evidence type="ECO:0000256" key="1">
    <source>
        <dbReference type="SAM" id="MobiDB-lite"/>
    </source>
</evidence>
<dbReference type="InterPro" id="IPR025263">
    <property type="entry name" value="YhdP_central"/>
</dbReference>
<dbReference type="STRING" id="703.SAMEA2665130_00339"/>
<dbReference type="PANTHER" id="PTHR38690:SF1">
    <property type="entry name" value="PROTEASE"/>
    <property type="match status" value="1"/>
</dbReference>
<organism evidence="3 4">
    <name type="scientific">Plesiomonas shigelloides 302-73</name>
    <dbReference type="NCBI Taxonomy" id="1315976"/>
    <lineage>
        <taxon>Bacteria</taxon>
        <taxon>Pseudomonadati</taxon>
        <taxon>Pseudomonadota</taxon>
        <taxon>Gammaproteobacteria</taxon>
        <taxon>Enterobacterales</taxon>
        <taxon>Enterobacteriaceae</taxon>
        <taxon>Plesiomonas</taxon>
    </lineage>
</organism>
<evidence type="ECO:0000259" key="2">
    <source>
        <dbReference type="Pfam" id="PF13116"/>
    </source>
</evidence>
<name>R8ATB7_PLESH</name>
<protein>
    <recommendedName>
        <fullName evidence="2">YhdP central domain-containing protein</fullName>
    </recommendedName>
</protein>
<dbReference type="InterPro" id="IPR011836">
    <property type="entry name" value="YhdP"/>
</dbReference>
<comment type="caution">
    <text evidence="3">The sequence shown here is derived from an EMBL/GenBank/DDBJ whole genome shotgun (WGS) entry which is preliminary data.</text>
</comment>
<keyword evidence="4" id="KW-1185">Reference proteome</keyword>
<feature type="region of interest" description="Disordered" evidence="1">
    <location>
        <begin position="976"/>
        <end position="1002"/>
    </location>
</feature>
<dbReference type="RefSeq" id="WP_010862669.1">
    <property type="nucleotide sequence ID" value="NZ_KB944507.1"/>
</dbReference>
<evidence type="ECO:0000313" key="4">
    <source>
        <dbReference type="Proteomes" id="UP000014012"/>
    </source>
</evidence>
<evidence type="ECO:0000313" key="3">
    <source>
        <dbReference type="EMBL" id="EON89577.1"/>
    </source>
</evidence>
<dbReference type="PANTHER" id="PTHR38690">
    <property type="entry name" value="PROTEASE-RELATED"/>
    <property type="match status" value="1"/>
</dbReference>
<dbReference type="Pfam" id="PF13116">
    <property type="entry name" value="YhdP"/>
    <property type="match status" value="1"/>
</dbReference>
<dbReference type="PATRIC" id="fig|1315976.3.peg.1024"/>
<dbReference type="NCBIfam" id="TIGR02099">
    <property type="entry name" value="YhdP family protein"/>
    <property type="match status" value="1"/>
</dbReference>
<sequence>MGQSPRVAWGLRIFAGILVLIALLISGLRLALPHLNQWREPLLTQVRSWTGVPLDIGMLQGRWLAAGPQLTLENVTLNLPKLQVQVARVEGRLNLWQSLLQRRWQFSSLIFSGVRLDSRYPWRASEPAGNDNDRQALRRLDELVFDQLSQFELQDSQFRFITPSGEPLLLTVNRLGWHNGQRRHQAQGSIALAGGGQNYGALDLRFDLYDGVRRLERGQIYLHGEQLDLTPWLTQRGARLSGLQSAQLSVSAWLTIADNRMQQGLLQLENGRSLWGQGSDTHSLSFRRLQVQLQRSDDILTARVPQLALQTDQQPWPLSALQATYQQDQLQIQSSALDLALISPLLPAAVPEIPALRVLQQMQPHGELSALNLMLPLTKLENTTLNARFAHVGIRGGEQWPALTDVIGNLQGSLAAARLQVRAGPRSVLTYPQQFPEPITLAGSEVDLQATFGEQGWQLRSERVDLRSPYLQFNGRFRLDWPRAQAPWLGILGGINLNQAAQAWRYYPRGLMGNALTDYLTPTLQAGHVQGATLVWSGDPLQFPYQGNDGVFQVAVPVRQAVFQFDPNWLPLRDLDLDLLFEDDRLLMHSTQARLGAARATRIEASIDPLHADANLNIDASVQGRAPEVQYYLTHSPLRDSVGAALQEIQLQGPVKGALQLSIPLSGAQADAKGRVWLDNNALRLKSLDLVLSGVKGDFRFDNGNLRSQPLQARLWQQPVTLDFTTRQQQQNYTIDVGLKGNWQVSQLPQAWNTPLWQQLSGRLPWQGKVAVQLPASGGVRYQVNLDGGLGAVRSRLPAPLDSAAWQGQRWQAMAKGDLKRFTVQANWGALARFQGAWQVGAQASLQRAWLDVGPVNSKARPAGAMVLTANLPSLNLDAWQGMLVPAVSNLSRTTPTPAGWLGYLPDYLQLDTGTLQLGGQRWDNLALNGRLQGDSYQLKALGQQIRGTATLHRQAPWRIDLAYLNWRSPDSSAVSSPALGSAASRPIPATSNRAASSSAAQTTDFRRWPALRLRCNDCQIDGQAFKRVQADLTPSAQALTLSNGLIDTGLGTLTFDGAWRGGRGQAVLTTVGGRLQTPNLAALLTHFGVATSLRDTPTDLTFTLRWPGAPWQLDLSQLGGSLSLKARKGMISEVGGRTGQVLRLVSTDSLLRKLRLDFSDAFEEGFFYDKITGTASITRGILRTDNLLIDGLLADIALRGDMNLYRRTINMDAVIAPELGAGLSVATAFMVNPVAGLAVFAASQALSPLWSKLSLLRYHIEGSMDNPQVQETQRIEKGDF</sequence>
<dbReference type="HOGENOM" id="CLU_003522_0_0_6"/>
<dbReference type="Proteomes" id="UP000014012">
    <property type="component" value="Unassembled WGS sequence"/>
</dbReference>
<feature type="domain" description="YhdP central" evidence="2">
    <location>
        <begin position="9"/>
        <end position="1270"/>
    </location>
</feature>